<dbReference type="Proteomes" id="UP001628193">
    <property type="component" value="Unassembled WGS sequence"/>
</dbReference>
<proteinExistence type="predicted"/>
<feature type="domain" description="DUF4340" evidence="2">
    <location>
        <begin position="72"/>
        <end position="224"/>
    </location>
</feature>
<reference evidence="3 4" key="1">
    <citation type="submission" date="2024-05" db="EMBL/GenBank/DDBJ databases">
        <authorList>
            <consortium name="Candidatus Magnetaquicoccaceae bacterium FCR-1 genome sequencing consortium"/>
            <person name="Shimoshige H."/>
            <person name="Shimamura S."/>
            <person name="Taoka A."/>
            <person name="Kobayashi H."/>
            <person name="Maekawa T."/>
        </authorList>
    </citation>
    <scope>NUCLEOTIDE SEQUENCE [LARGE SCALE GENOMIC DNA]</scope>
    <source>
        <strain evidence="3 4">FCR-1</strain>
    </source>
</reference>
<accession>A0ABQ0CBB0</accession>
<dbReference type="EMBL" id="BAAFGK010000004">
    <property type="protein sequence ID" value="GAB0058168.1"/>
    <property type="molecule type" value="Genomic_DNA"/>
</dbReference>
<comment type="caution">
    <text evidence="3">The sequence shown here is derived from an EMBL/GenBank/DDBJ whole genome shotgun (WGS) entry which is preliminary data.</text>
</comment>
<reference evidence="3 4" key="2">
    <citation type="submission" date="2024-09" db="EMBL/GenBank/DDBJ databases">
        <title>Draft genome sequence of Candidatus Magnetaquicoccaceae bacterium FCR-1.</title>
        <authorList>
            <person name="Shimoshige H."/>
            <person name="Shimamura S."/>
            <person name="Taoka A."/>
            <person name="Kobayashi H."/>
            <person name="Maekawa T."/>
        </authorList>
    </citation>
    <scope>NUCLEOTIDE SEQUENCE [LARGE SCALE GENOMIC DNA]</scope>
    <source>
        <strain evidence="3 4">FCR-1</strain>
    </source>
</reference>
<name>A0ABQ0CBB0_9PROT</name>
<dbReference type="Pfam" id="PF14238">
    <property type="entry name" value="DUF4340"/>
    <property type="match status" value="1"/>
</dbReference>
<dbReference type="InterPro" id="IPR025641">
    <property type="entry name" value="DUF4340"/>
</dbReference>
<keyword evidence="4" id="KW-1185">Reference proteome</keyword>
<protein>
    <recommendedName>
        <fullName evidence="2">DUF4340 domain-containing protein</fullName>
    </recommendedName>
</protein>
<organism evidence="3 4">
    <name type="scientific">Candidatus Magnetaquiglobus chichijimensis</name>
    <dbReference type="NCBI Taxonomy" id="3141448"/>
    <lineage>
        <taxon>Bacteria</taxon>
        <taxon>Pseudomonadati</taxon>
        <taxon>Pseudomonadota</taxon>
        <taxon>Magnetococcia</taxon>
        <taxon>Magnetococcales</taxon>
        <taxon>Candidatus Magnetaquicoccaceae</taxon>
        <taxon>Candidatus Magnetaquiglobus</taxon>
    </lineage>
</organism>
<feature type="region of interest" description="Disordered" evidence="1">
    <location>
        <begin position="375"/>
        <end position="396"/>
    </location>
</feature>
<gene>
    <name evidence="3" type="ORF">SIID45300_02512</name>
</gene>
<dbReference type="RefSeq" id="WP_420905847.1">
    <property type="nucleotide sequence ID" value="NZ_BAAFGK010000004.1"/>
</dbReference>
<evidence type="ECO:0000256" key="1">
    <source>
        <dbReference type="SAM" id="MobiDB-lite"/>
    </source>
</evidence>
<evidence type="ECO:0000313" key="3">
    <source>
        <dbReference type="EMBL" id="GAB0058168.1"/>
    </source>
</evidence>
<sequence>MSQGWRNNLILLIILGLSGGGLWWADSKETAKERADQESRTISPIRAEAVTTLEFRDNTGETFTIAKENNGWQITGPARLRTNNEAVQGVLEILSKSYEKKITDTLTDASAFGLTSPLARLKVQDASHAERLILVGGTAPASTKKRYLALGEKGPVVMIDDKELTKLLQKNDMLRDKHLAKTQAVDLTSITVKRKSQGDITVTKSNEDRWDLKVPLVDRADDNRLRAWSFALTSSSGTQFRKTTPNGDPDWLIALTTTNGETEQIPIYKTETENLAMRPGEPDGLSLPRYIIEELDKNPMDLVAMRPVASKLEINGMKLEGEGKSLEAEKKDGKWPNPEWSTLEEMLTQDAHRGDAPREGPAWLTITLGTGEQTRSHALHKDEKHTWISPPGRPVSLELTPLQAENLTKAAQTLLNPSETDKSKQK</sequence>
<evidence type="ECO:0000259" key="2">
    <source>
        <dbReference type="Pfam" id="PF14238"/>
    </source>
</evidence>
<evidence type="ECO:0000313" key="4">
    <source>
        <dbReference type="Proteomes" id="UP001628193"/>
    </source>
</evidence>